<proteinExistence type="predicted"/>
<reference evidence="4 5" key="1">
    <citation type="submission" date="2016-02" db="EMBL/GenBank/DDBJ databases">
        <title>Genome analysis of coral dinoflagellate symbionts highlights evolutionary adaptations to a symbiotic lifestyle.</title>
        <authorList>
            <person name="Aranda M."/>
            <person name="Li Y."/>
            <person name="Liew Y.J."/>
            <person name="Baumgarten S."/>
            <person name="Simakov O."/>
            <person name="Wilson M."/>
            <person name="Piel J."/>
            <person name="Ashoor H."/>
            <person name="Bougouffa S."/>
            <person name="Bajic V.B."/>
            <person name="Ryu T."/>
            <person name="Ravasi T."/>
            <person name="Bayer T."/>
            <person name="Micklem G."/>
            <person name="Kim H."/>
            <person name="Bhak J."/>
            <person name="Lajeunesse T.C."/>
            <person name="Voolstra C.R."/>
        </authorList>
    </citation>
    <scope>NUCLEOTIDE SEQUENCE [LARGE SCALE GENOMIC DNA]</scope>
    <source>
        <strain evidence="4 5">CCMP2467</strain>
    </source>
</reference>
<feature type="region of interest" description="Disordered" evidence="1">
    <location>
        <begin position="716"/>
        <end position="735"/>
    </location>
</feature>
<name>A0A1Q9C835_SYMMI</name>
<dbReference type="Pfam" id="PF01425">
    <property type="entry name" value="Amidase"/>
    <property type="match status" value="1"/>
</dbReference>
<keyword evidence="4" id="KW-0808">Transferase</keyword>
<dbReference type="InterPro" id="IPR036928">
    <property type="entry name" value="AS_sf"/>
</dbReference>
<feature type="chain" id="PRO_5043926801" evidence="2">
    <location>
        <begin position="22"/>
        <end position="1141"/>
    </location>
</feature>
<keyword evidence="2" id="KW-0732">Signal</keyword>
<dbReference type="Gene3D" id="3.90.1300.10">
    <property type="entry name" value="Amidase signature (AS) domain"/>
    <property type="match status" value="1"/>
</dbReference>
<evidence type="ECO:0000313" key="4">
    <source>
        <dbReference type="EMBL" id="OLP79071.1"/>
    </source>
</evidence>
<gene>
    <name evidence="4" type="primary">gatA</name>
    <name evidence="4" type="ORF">AK812_SmicGene40686</name>
</gene>
<feature type="region of interest" description="Disordered" evidence="1">
    <location>
        <begin position="896"/>
        <end position="960"/>
    </location>
</feature>
<feature type="signal peptide" evidence="2">
    <location>
        <begin position="1"/>
        <end position="21"/>
    </location>
</feature>
<dbReference type="PANTHER" id="PTHR11895:SF151">
    <property type="entry name" value="GLUTAMYL-TRNA(GLN) AMIDOTRANSFERASE SUBUNIT A"/>
    <property type="match status" value="1"/>
</dbReference>
<dbReference type="Proteomes" id="UP000186817">
    <property type="component" value="Unassembled WGS sequence"/>
</dbReference>
<evidence type="ECO:0000256" key="2">
    <source>
        <dbReference type="SAM" id="SignalP"/>
    </source>
</evidence>
<protein>
    <submittedName>
        <fullName evidence="4">Glutamyl-tRNA(Gln) amidotransferase subunit A</fullName>
    </submittedName>
</protein>
<feature type="domain" description="Amidase" evidence="3">
    <location>
        <begin position="122"/>
        <end position="385"/>
    </location>
</feature>
<feature type="compositionally biased region" description="Low complexity" evidence="1">
    <location>
        <begin position="945"/>
        <end position="954"/>
    </location>
</feature>
<sequence>MTRLLGSGLGLVFLRLSLCWAETGTETCAPGTRRHPSFPPFGLSHSETAEWFKMNLPPMLPAPQMSAQEKQYARWSAVEYISARRAGQVTCEEYTSALIKRIRYYKDMNQFMNWDNDPDWTKRVLAAAKRMDKKAKAEGLESIAPLYGLPIPMKGTMATDDFISSAGVGILHDLRAKDNADFIKIVLEKNGIVLGKTNVPEFAASLVTCNYANGCTMNPHDHTLTSGGSSGGSGSAVGSYLAPVAVTEDTGGSTRAPAFSNGNFGYDPTRGHFPNAGNPGMALILDQLGLNARSIDDILLIDGAVSGYDPATVKAKKISELRVGVPRYPFVEAYIPAGGDNPFGYIEAPMAYMPSQPIMAKYEAAKEALKKAGATLVAKEWPSESGQNVLAKAFFQMKMGNEVVSAQGHVFATYMGQVAQWMYDYLGANVTIEQVIADAQSAGAGHSPRGFMTLSSVLSEAKLNFILQVLVPDDVFDDAGQARQNEKMQGLEKKIVDRSRVSMNLHTAIKDLEDRVARVEHAGKQVAPTVHQDPRKFTLVFGGWGKQTRRNIILHQLREAVERLGLGAHFDSAPFATGPRRSVALCNFQQRERESAGDTRARMMTVINAVNGARAQLVGGEKQLWCSFSRTPEERGKASIPGFVKKVVVTHKPDAKDDLDLEYSSGMSWMDEAQLRGVGAATEGVVKVETRAGPGWIDLKQLAAKAFIKETRLQAAPGKETGSADNQKIGRKPLLKEEKKRGDFYPISPEELRDAIRQGKKGKSVGEDGTSLELLEGVLQANGGGSAILNWFNDILEKAAIPEDWYTALMIILPKTARSKNSMEPIGSTQCVGLCFLKIDLEKAFDCVSKTSLMAYIKSKIGRLLGKGIYEAAAARARNFHRADAAAKRRRELLLSRRPGQSEGVSQAEEEFTQGKKRQREPVEPEGVPDAPSSGIEDSLSLVATSTDTSGTPRRSGRTRTLVTESTLWLTPIGARHEPPQEATTAVRTQGPTTTEEAIERWLELLGFTETPTESLPTVIAESVQVLGKKPGGPRRVEQAASTEVAMQKVDHGKAEVETGVIVLGLLVLELDLVAFTEGDPGRGGHRAITRAVWNRAEAVQARADEEYSVFANVFMDFLGGHLNMAWNMTQKKPVKQPLKW</sequence>
<evidence type="ECO:0000256" key="1">
    <source>
        <dbReference type="SAM" id="MobiDB-lite"/>
    </source>
</evidence>
<organism evidence="4 5">
    <name type="scientific">Symbiodinium microadriaticum</name>
    <name type="common">Dinoflagellate</name>
    <name type="synonym">Zooxanthella microadriatica</name>
    <dbReference type="NCBI Taxonomy" id="2951"/>
    <lineage>
        <taxon>Eukaryota</taxon>
        <taxon>Sar</taxon>
        <taxon>Alveolata</taxon>
        <taxon>Dinophyceae</taxon>
        <taxon>Suessiales</taxon>
        <taxon>Symbiodiniaceae</taxon>
        <taxon>Symbiodinium</taxon>
    </lineage>
</organism>
<keyword evidence="5" id="KW-1185">Reference proteome</keyword>
<dbReference type="OrthoDB" id="421993at2759"/>
<dbReference type="InterPro" id="IPR000120">
    <property type="entry name" value="Amidase"/>
</dbReference>
<accession>A0A1Q9C835</accession>
<dbReference type="GO" id="GO:0016740">
    <property type="term" value="F:transferase activity"/>
    <property type="evidence" value="ECO:0007669"/>
    <property type="project" value="UniProtKB-KW"/>
</dbReference>
<dbReference type="PANTHER" id="PTHR11895">
    <property type="entry name" value="TRANSAMIDASE"/>
    <property type="match status" value="1"/>
</dbReference>
<dbReference type="AlphaFoldDB" id="A0A1Q9C835"/>
<dbReference type="InterPro" id="IPR023631">
    <property type="entry name" value="Amidase_dom"/>
</dbReference>
<evidence type="ECO:0000313" key="5">
    <source>
        <dbReference type="Proteomes" id="UP000186817"/>
    </source>
</evidence>
<dbReference type="SUPFAM" id="SSF75304">
    <property type="entry name" value="Amidase signature (AS) enzymes"/>
    <property type="match status" value="1"/>
</dbReference>
<dbReference type="EMBL" id="LSRX01001529">
    <property type="protein sequence ID" value="OLP79071.1"/>
    <property type="molecule type" value="Genomic_DNA"/>
</dbReference>
<evidence type="ECO:0000259" key="3">
    <source>
        <dbReference type="Pfam" id="PF01425"/>
    </source>
</evidence>
<comment type="caution">
    <text evidence="4">The sequence shown here is derived from an EMBL/GenBank/DDBJ whole genome shotgun (WGS) entry which is preliminary data.</text>
</comment>